<dbReference type="AlphaFoldDB" id="A0A9P6DVJ4"/>
<dbReference type="OrthoDB" id="2121828at2759"/>
<dbReference type="Gene3D" id="2.60.40.420">
    <property type="entry name" value="Cupredoxins - blue copper proteins"/>
    <property type="match status" value="3"/>
</dbReference>
<comment type="similarity">
    <text evidence="1">Belongs to the multicopper oxidase family.</text>
</comment>
<evidence type="ECO:0000256" key="1">
    <source>
        <dbReference type="ARBA" id="ARBA00010609"/>
    </source>
</evidence>
<evidence type="ECO:0000256" key="7">
    <source>
        <dbReference type="SAM" id="SignalP"/>
    </source>
</evidence>
<evidence type="ECO:0000256" key="6">
    <source>
        <dbReference type="ARBA" id="ARBA00023180"/>
    </source>
</evidence>
<dbReference type="SUPFAM" id="SSF49503">
    <property type="entry name" value="Cupredoxins"/>
    <property type="match status" value="3"/>
</dbReference>
<dbReference type="GO" id="GO:0016491">
    <property type="term" value="F:oxidoreductase activity"/>
    <property type="evidence" value="ECO:0007669"/>
    <property type="project" value="UniProtKB-KW"/>
</dbReference>
<keyword evidence="3" id="KW-0560">Oxidoreductase</keyword>
<dbReference type="Pfam" id="PF07732">
    <property type="entry name" value="Cu-oxidase_3"/>
    <property type="match status" value="1"/>
</dbReference>
<evidence type="ECO:0000259" key="9">
    <source>
        <dbReference type="Pfam" id="PF07731"/>
    </source>
</evidence>
<feature type="domain" description="Plastocyanin-like" evidence="10">
    <location>
        <begin position="81"/>
        <end position="189"/>
    </location>
</feature>
<sequence length="642" mass="68896">MLLRRSHLNTALAFASLCAFNFPTSIHAAVPSCRGTPSRSAPATQVTNNQAIYTLSPTFVITDVPVTRTFDWTLSLATGAPDGVEREMMVVNGQFPGPLIEANQGDTIIVNVQNGMTTGAGIHWHGISQKGTDWADGVPGVSQCPIPAGSTFTYKFTVTDQFGTFWWHSHMGNTMADGLLGPLIIHSPNDPNVRGRDYESERIMILGDWMHDMSDTVISDLLTVYGYHNSTSAPVPDALLINGVGVYNCSSVTNTSCTTQSLPEIDVVPNSSYRIRIINTSSHVHYKFSIDSHPLNITAADDTAISGPKALHQLPIGIGQRYDAIIKTTVGTDGSAYYVRAAMCAASIANVPSTYDITALAVLRYVATGSEATTTLPSSTDWSDSTNNDTTCYDLDTTGVSMTPLIASNPPTTVVASTVMTSVFGYITNSALESIAHFFWNSVAWTNYIYQPMLFTLKNGGSLNSSIITHAVFSSSGAADIIVNNYDTGIDHPYHLHGNSFYLVSRGSGLLTATEYAALNTSSFNTTNPLRRDTLVISRSSYAIIRIITDNPGVWPLHCHIGWHLGVGKMAVIVVQPAAIQDLSVPAAATALCDASNIPAGDTVNTTAPGRKRRSTAADLTAHVLRGLNNAIERRRAIKLLD</sequence>
<evidence type="ECO:0000256" key="3">
    <source>
        <dbReference type="ARBA" id="ARBA00023002"/>
    </source>
</evidence>
<evidence type="ECO:0000256" key="2">
    <source>
        <dbReference type="ARBA" id="ARBA00022723"/>
    </source>
</evidence>
<keyword evidence="7" id="KW-0732">Signal</keyword>
<dbReference type="InterPro" id="IPR008972">
    <property type="entry name" value="Cupredoxin"/>
</dbReference>
<proteinExistence type="inferred from homology"/>
<dbReference type="EMBL" id="MU128939">
    <property type="protein sequence ID" value="KAF9516471.1"/>
    <property type="molecule type" value="Genomic_DNA"/>
</dbReference>
<dbReference type="GO" id="GO:0005507">
    <property type="term" value="F:copper ion binding"/>
    <property type="evidence" value="ECO:0007669"/>
    <property type="project" value="InterPro"/>
</dbReference>
<organism evidence="11 12">
    <name type="scientific">Hydnum rufescens UP504</name>
    <dbReference type="NCBI Taxonomy" id="1448309"/>
    <lineage>
        <taxon>Eukaryota</taxon>
        <taxon>Fungi</taxon>
        <taxon>Dikarya</taxon>
        <taxon>Basidiomycota</taxon>
        <taxon>Agaricomycotina</taxon>
        <taxon>Agaricomycetes</taxon>
        <taxon>Cantharellales</taxon>
        <taxon>Hydnaceae</taxon>
        <taxon>Hydnum</taxon>
    </lineage>
</organism>
<feature type="domain" description="Plastocyanin-like" evidence="8">
    <location>
        <begin position="202"/>
        <end position="366"/>
    </location>
</feature>
<dbReference type="InterPro" id="IPR011707">
    <property type="entry name" value="Cu-oxidase-like_N"/>
</dbReference>
<dbReference type="InterPro" id="IPR001117">
    <property type="entry name" value="Cu-oxidase_2nd"/>
</dbReference>
<dbReference type="InterPro" id="IPR033138">
    <property type="entry name" value="Cu_oxidase_CS"/>
</dbReference>
<dbReference type="PANTHER" id="PTHR11709">
    <property type="entry name" value="MULTI-COPPER OXIDASE"/>
    <property type="match status" value="1"/>
</dbReference>
<reference evidence="11" key="1">
    <citation type="journal article" date="2020" name="Nat. Commun.">
        <title>Large-scale genome sequencing of mycorrhizal fungi provides insights into the early evolution of symbiotic traits.</title>
        <authorList>
            <person name="Miyauchi S."/>
            <person name="Kiss E."/>
            <person name="Kuo A."/>
            <person name="Drula E."/>
            <person name="Kohler A."/>
            <person name="Sanchez-Garcia M."/>
            <person name="Morin E."/>
            <person name="Andreopoulos B."/>
            <person name="Barry K.W."/>
            <person name="Bonito G."/>
            <person name="Buee M."/>
            <person name="Carver A."/>
            <person name="Chen C."/>
            <person name="Cichocki N."/>
            <person name="Clum A."/>
            <person name="Culley D."/>
            <person name="Crous P.W."/>
            <person name="Fauchery L."/>
            <person name="Girlanda M."/>
            <person name="Hayes R.D."/>
            <person name="Keri Z."/>
            <person name="LaButti K."/>
            <person name="Lipzen A."/>
            <person name="Lombard V."/>
            <person name="Magnuson J."/>
            <person name="Maillard F."/>
            <person name="Murat C."/>
            <person name="Nolan M."/>
            <person name="Ohm R.A."/>
            <person name="Pangilinan J."/>
            <person name="Pereira M.F."/>
            <person name="Perotto S."/>
            <person name="Peter M."/>
            <person name="Pfister S."/>
            <person name="Riley R."/>
            <person name="Sitrit Y."/>
            <person name="Stielow J.B."/>
            <person name="Szollosi G."/>
            <person name="Zifcakova L."/>
            <person name="Stursova M."/>
            <person name="Spatafora J.W."/>
            <person name="Tedersoo L."/>
            <person name="Vaario L.M."/>
            <person name="Yamada A."/>
            <person name="Yan M."/>
            <person name="Wang P."/>
            <person name="Xu J."/>
            <person name="Bruns T."/>
            <person name="Baldrian P."/>
            <person name="Vilgalys R."/>
            <person name="Dunand C."/>
            <person name="Henrissat B."/>
            <person name="Grigoriev I.V."/>
            <person name="Hibbett D."/>
            <person name="Nagy L.G."/>
            <person name="Martin F.M."/>
        </authorList>
    </citation>
    <scope>NUCLEOTIDE SEQUENCE</scope>
    <source>
        <strain evidence="11">UP504</strain>
    </source>
</reference>
<keyword evidence="4" id="KW-0186">Copper</keyword>
<keyword evidence="6" id="KW-0325">Glycoprotein</keyword>
<protein>
    <submittedName>
        <fullName evidence="11">Multicopper oxidase</fullName>
    </submittedName>
</protein>
<dbReference type="Proteomes" id="UP000886523">
    <property type="component" value="Unassembled WGS sequence"/>
</dbReference>
<dbReference type="CDD" id="cd13857">
    <property type="entry name" value="CuRO_1_Diphenol_Ox"/>
    <property type="match status" value="1"/>
</dbReference>
<evidence type="ECO:0000256" key="4">
    <source>
        <dbReference type="ARBA" id="ARBA00023008"/>
    </source>
</evidence>
<feature type="chain" id="PRO_5040122956" evidence="7">
    <location>
        <begin position="29"/>
        <end position="642"/>
    </location>
</feature>
<comment type="caution">
    <text evidence="11">The sequence shown here is derived from an EMBL/GenBank/DDBJ whole genome shotgun (WGS) entry which is preliminary data.</text>
</comment>
<dbReference type="InterPro" id="IPR011706">
    <property type="entry name" value="Cu-oxidase_C"/>
</dbReference>
<dbReference type="InterPro" id="IPR045087">
    <property type="entry name" value="Cu-oxidase_fam"/>
</dbReference>
<keyword evidence="12" id="KW-1185">Reference proteome</keyword>
<evidence type="ECO:0000313" key="12">
    <source>
        <dbReference type="Proteomes" id="UP000886523"/>
    </source>
</evidence>
<feature type="signal peptide" evidence="7">
    <location>
        <begin position="1"/>
        <end position="28"/>
    </location>
</feature>
<dbReference type="Pfam" id="PF00394">
    <property type="entry name" value="Cu-oxidase"/>
    <property type="match status" value="1"/>
</dbReference>
<gene>
    <name evidence="11" type="ORF">BS47DRAFT_664005</name>
</gene>
<feature type="domain" description="Plastocyanin-like" evidence="9">
    <location>
        <begin position="478"/>
        <end position="578"/>
    </location>
</feature>
<evidence type="ECO:0000313" key="11">
    <source>
        <dbReference type="EMBL" id="KAF9516471.1"/>
    </source>
</evidence>
<accession>A0A9P6DVJ4</accession>
<evidence type="ECO:0000259" key="8">
    <source>
        <dbReference type="Pfam" id="PF00394"/>
    </source>
</evidence>
<keyword evidence="2" id="KW-0479">Metal-binding</keyword>
<dbReference type="PANTHER" id="PTHR11709:SF414">
    <property type="entry name" value="ADR239WP"/>
    <property type="match status" value="1"/>
</dbReference>
<evidence type="ECO:0000256" key="5">
    <source>
        <dbReference type="ARBA" id="ARBA00023157"/>
    </source>
</evidence>
<evidence type="ECO:0000259" key="10">
    <source>
        <dbReference type="Pfam" id="PF07732"/>
    </source>
</evidence>
<dbReference type="PROSITE" id="PS00079">
    <property type="entry name" value="MULTICOPPER_OXIDASE1"/>
    <property type="match status" value="1"/>
</dbReference>
<dbReference type="Pfam" id="PF07731">
    <property type="entry name" value="Cu-oxidase_2"/>
    <property type="match status" value="1"/>
</dbReference>
<keyword evidence="5" id="KW-1015">Disulfide bond</keyword>
<name>A0A9P6DVJ4_9AGAM</name>